<dbReference type="EMBL" id="CP024770">
    <property type="protein sequence ID" value="QGY33113.1"/>
    <property type="molecule type" value="Genomic_DNA"/>
</dbReference>
<keyword evidence="1" id="KW-0472">Membrane</keyword>
<accession>A0A6B9GB58</accession>
<proteinExistence type="predicted"/>
<evidence type="ECO:0000313" key="3">
    <source>
        <dbReference type="Proteomes" id="UP000502005"/>
    </source>
</evidence>
<feature type="transmembrane region" description="Helical" evidence="1">
    <location>
        <begin position="6"/>
        <end position="30"/>
    </location>
</feature>
<feature type="transmembrane region" description="Helical" evidence="1">
    <location>
        <begin position="131"/>
        <end position="149"/>
    </location>
</feature>
<name>A0A6B9GB58_PANCY</name>
<organism evidence="2 3">
    <name type="scientific">Pantoea cypripedii</name>
    <name type="common">Pectobacterium cypripedii</name>
    <name type="synonym">Erwinia cypripedii</name>
    <dbReference type="NCBI Taxonomy" id="55209"/>
    <lineage>
        <taxon>Bacteria</taxon>
        <taxon>Pseudomonadati</taxon>
        <taxon>Pseudomonadota</taxon>
        <taxon>Gammaproteobacteria</taxon>
        <taxon>Enterobacterales</taxon>
        <taxon>Erwiniaceae</taxon>
        <taxon>Pantoea</taxon>
    </lineage>
</organism>
<geneLocation type="plasmid" evidence="3">
    <name>pne1b</name>
</geneLocation>
<sequence length="151" mass="17514">MTLNDFYYFNIVLALICILVFIACFIRFVYKELGGVKVGKDSFLFFDFILFGSGWKSDIPALSMAAALFFGNSFDYMRNHDITTIHINAIGFFAAFSLFVHCRFFSGIIYNGQKVKFIKELFLNLNSSPKYISLWLSRILYMIFVICVYRS</sequence>
<dbReference type="AlphaFoldDB" id="A0A6B9GB58"/>
<evidence type="ECO:0000313" key="2">
    <source>
        <dbReference type="EMBL" id="QGY33113.1"/>
    </source>
</evidence>
<dbReference type="Proteomes" id="UP000502005">
    <property type="component" value="Plasmid pNE1B"/>
</dbReference>
<reference evidence="2 3" key="1">
    <citation type="submission" date="2017-11" db="EMBL/GenBank/DDBJ databases">
        <title>Genome sequence of Pantoea cypripedii NE1.</title>
        <authorList>
            <person name="Nascimento F.X."/>
        </authorList>
    </citation>
    <scope>NUCLEOTIDE SEQUENCE [LARGE SCALE GENOMIC DNA]</scope>
    <source>
        <strain evidence="2 3">NE1</strain>
        <plasmid evidence="3">pne1b</plasmid>
    </source>
</reference>
<feature type="transmembrane region" description="Helical" evidence="1">
    <location>
        <begin position="90"/>
        <end position="110"/>
    </location>
</feature>
<gene>
    <name evidence="2" type="ORF">CUN67_29810</name>
</gene>
<evidence type="ECO:0000256" key="1">
    <source>
        <dbReference type="SAM" id="Phobius"/>
    </source>
</evidence>
<keyword evidence="1" id="KW-0812">Transmembrane</keyword>
<feature type="transmembrane region" description="Helical" evidence="1">
    <location>
        <begin position="42"/>
        <end position="70"/>
    </location>
</feature>
<protein>
    <submittedName>
        <fullName evidence="2">Uncharacterized protein</fullName>
    </submittedName>
</protein>
<keyword evidence="1" id="KW-1133">Transmembrane helix</keyword>
<keyword evidence="2" id="KW-0614">Plasmid</keyword>